<sequence length="131" mass="14232">MAEADTIAHVMRTTFLRLTPDTPIRKAVADLIASGATAAPVVDDGGQLAGIFTQKDCFGPALHSAYYQAWSDTVARYMTHNVETLDADTSLIAAAERFHQTSYRAYPVLRDGRLVGMLDRADLLTAFLDLG</sequence>
<dbReference type="OrthoDB" id="9783590at2"/>
<evidence type="ECO:0000256" key="2">
    <source>
        <dbReference type="PROSITE-ProRule" id="PRU00703"/>
    </source>
</evidence>
<evidence type="ECO:0000313" key="4">
    <source>
        <dbReference type="EMBL" id="SMX42395.1"/>
    </source>
</evidence>
<dbReference type="InterPro" id="IPR046342">
    <property type="entry name" value="CBS_dom_sf"/>
</dbReference>
<dbReference type="InterPro" id="IPR051257">
    <property type="entry name" value="Diverse_CBS-Domain"/>
</dbReference>
<evidence type="ECO:0000256" key="1">
    <source>
        <dbReference type="ARBA" id="ARBA00023122"/>
    </source>
</evidence>
<protein>
    <submittedName>
        <fullName evidence="4">Inosine 5-monophosphate dehydrogenase</fullName>
    </submittedName>
</protein>
<dbReference type="Proteomes" id="UP000207598">
    <property type="component" value="Unassembled WGS sequence"/>
</dbReference>
<dbReference type="PANTHER" id="PTHR43080:SF2">
    <property type="entry name" value="CBS DOMAIN-CONTAINING PROTEIN"/>
    <property type="match status" value="1"/>
</dbReference>
<proteinExistence type="predicted"/>
<feature type="domain" description="CBS" evidence="3">
    <location>
        <begin position="11"/>
        <end position="73"/>
    </location>
</feature>
<dbReference type="EMBL" id="FXYF01000006">
    <property type="protein sequence ID" value="SMX42395.1"/>
    <property type="molecule type" value="Genomic_DNA"/>
</dbReference>
<dbReference type="PANTHER" id="PTHR43080">
    <property type="entry name" value="CBS DOMAIN-CONTAINING PROTEIN CBSX3, MITOCHONDRIAL"/>
    <property type="match status" value="1"/>
</dbReference>
<gene>
    <name evidence="4" type="ORF">MAA8898_02594</name>
</gene>
<dbReference type="InterPro" id="IPR044729">
    <property type="entry name" value="CBS_bac"/>
</dbReference>
<dbReference type="InterPro" id="IPR000644">
    <property type="entry name" value="CBS_dom"/>
</dbReference>
<dbReference type="CDD" id="cd04629">
    <property type="entry name" value="CBS_pair_bac"/>
    <property type="match status" value="1"/>
</dbReference>
<dbReference type="Pfam" id="PF00571">
    <property type="entry name" value="CBS"/>
    <property type="match status" value="2"/>
</dbReference>
<dbReference type="PROSITE" id="PS51371">
    <property type="entry name" value="CBS"/>
    <property type="match status" value="2"/>
</dbReference>
<accession>A0A238KHT9</accession>
<feature type="domain" description="CBS" evidence="3">
    <location>
        <begin position="78"/>
        <end position="131"/>
    </location>
</feature>
<dbReference type="RefSeq" id="WP_094021414.1">
    <property type="nucleotide sequence ID" value="NZ_FXYF01000006.1"/>
</dbReference>
<dbReference type="SMART" id="SM00116">
    <property type="entry name" value="CBS"/>
    <property type="match status" value="2"/>
</dbReference>
<evidence type="ECO:0000259" key="3">
    <source>
        <dbReference type="PROSITE" id="PS51371"/>
    </source>
</evidence>
<dbReference type="SUPFAM" id="SSF54631">
    <property type="entry name" value="CBS-domain pair"/>
    <property type="match status" value="1"/>
</dbReference>
<dbReference type="AlphaFoldDB" id="A0A238KHT9"/>
<keyword evidence="5" id="KW-1185">Reference proteome</keyword>
<evidence type="ECO:0000313" key="5">
    <source>
        <dbReference type="Proteomes" id="UP000207598"/>
    </source>
</evidence>
<reference evidence="4 5" key="1">
    <citation type="submission" date="2017-05" db="EMBL/GenBank/DDBJ databases">
        <authorList>
            <person name="Song R."/>
            <person name="Chenine A.L."/>
            <person name="Ruprecht R.M."/>
        </authorList>
    </citation>
    <scope>NUCLEOTIDE SEQUENCE [LARGE SCALE GENOMIC DNA]</scope>
    <source>
        <strain evidence="4 5">CECT 8898</strain>
    </source>
</reference>
<name>A0A238KHT9_9RHOB</name>
<dbReference type="Gene3D" id="3.10.580.10">
    <property type="entry name" value="CBS-domain"/>
    <property type="match status" value="1"/>
</dbReference>
<keyword evidence="1 2" id="KW-0129">CBS domain</keyword>
<organism evidence="4 5">
    <name type="scientific">Maliponia aquimaris</name>
    <dbReference type="NCBI Taxonomy" id="1673631"/>
    <lineage>
        <taxon>Bacteria</taxon>
        <taxon>Pseudomonadati</taxon>
        <taxon>Pseudomonadota</taxon>
        <taxon>Alphaproteobacteria</taxon>
        <taxon>Rhodobacterales</taxon>
        <taxon>Paracoccaceae</taxon>
        <taxon>Maliponia</taxon>
    </lineage>
</organism>